<proteinExistence type="predicted"/>
<dbReference type="GO" id="GO:0046872">
    <property type="term" value="F:metal ion binding"/>
    <property type="evidence" value="ECO:0007669"/>
    <property type="project" value="UniProtKB-KW"/>
</dbReference>
<evidence type="ECO:0000313" key="7">
    <source>
        <dbReference type="EMBL" id="GAI25407.1"/>
    </source>
</evidence>
<organism evidence="7">
    <name type="scientific">marine sediment metagenome</name>
    <dbReference type="NCBI Taxonomy" id="412755"/>
    <lineage>
        <taxon>unclassified sequences</taxon>
        <taxon>metagenomes</taxon>
        <taxon>ecological metagenomes</taxon>
    </lineage>
</organism>
<keyword evidence="5" id="KW-0482">Metalloprotease</keyword>
<sequence length="186" mass="20787">MTKTKKKVRERIEAYLSLPSFLTIVTSSVEVFRKETIGYLIGIKGENKFMVEYAIPYQTAESTATHATVDEDRVARINEILSKLSQGLEYIGDFHSHTVYGKCPGTVIPSDTDLFSTVPGELNIICAVNLKKKAVDWHESRRGILKGTIGEYRIELGGYYIAEAHIGKKYERVIIKCPAVTGIAEQ</sequence>
<name>X1M1E9_9ZZZZ</name>
<dbReference type="GO" id="GO:0008237">
    <property type="term" value="F:metallopeptidase activity"/>
    <property type="evidence" value="ECO:0007669"/>
    <property type="project" value="UniProtKB-KW"/>
</dbReference>
<comment type="caution">
    <text evidence="7">The sequence shown here is derived from an EMBL/GenBank/DDBJ whole genome shotgun (WGS) entry which is preliminary data.</text>
</comment>
<keyword evidence="4" id="KW-0862">Zinc</keyword>
<dbReference type="InterPro" id="IPR028090">
    <property type="entry name" value="JAB_dom_prok"/>
</dbReference>
<evidence type="ECO:0000256" key="1">
    <source>
        <dbReference type="ARBA" id="ARBA00022670"/>
    </source>
</evidence>
<evidence type="ECO:0000256" key="4">
    <source>
        <dbReference type="ARBA" id="ARBA00022833"/>
    </source>
</evidence>
<dbReference type="EMBL" id="BARV01017623">
    <property type="protein sequence ID" value="GAI25407.1"/>
    <property type="molecule type" value="Genomic_DNA"/>
</dbReference>
<accession>X1M1E9</accession>
<gene>
    <name evidence="7" type="ORF">S06H3_29984</name>
</gene>
<dbReference type="SUPFAM" id="SSF102712">
    <property type="entry name" value="JAB1/MPN domain"/>
    <property type="match status" value="1"/>
</dbReference>
<protein>
    <recommendedName>
        <fullName evidence="6">JAB domain-containing protein</fullName>
    </recommendedName>
</protein>
<keyword evidence="2" id="KW-0479">Metal-binding</keyword>
<dbReference type="AlphaFoldDB" id="X1M1E9"/>
<evidence type="ECO:0000256" key="2">
    <source>
        <dbReference type="ARBA" id="ARBA00022723"/>
    </source>
</evidence>
<dbReference type="Pfam" id="PF14464">
    <property type="entry name" value="Prok-JAB"/>
    <property type="match status" value="1"/>
</dbReference>
<evidence type="ECO:0000256" key="3">
    <source>
        <dbReference type="ARBA" id="ARBA00022801"/>
    </source>
</evidence>
<evidence type="ECO:0000259" key="6">
    <source>
        <dbReference type="Pfam" id="PF14464"/>
    </source>
</evidence>
<dbReference type="GO" id="GO:0006508">
    <property type="term" value="P:proteolysis"/>
    <property type="evidence" value="ECO:0007669"/>
    <property type="project" value="UniProtKB-KW"/>
</dbReference>
<feature type="domain" description="JAB" evidence="6">
    <location>
        <begin position="22"/>
        <end position="115"/>
    </location>
</feature>
<reference evidence="7" key="1">
    <citation type="journal article" date="2014" name="Front. Microbiol.">
        <title>High frequency of phylogenetically diverse reductive dehalogenase-homologous genes in deep subseafloor sedimentary metagenomes.</title>
        <authorList>
            <person name="Kawai M."/>
            <person name="Futagami T."/>
            <person name="Toyoda A."/>
            <person name="Takaki Y."/>
            <person name="Nishi S."/>
            <person name="Hori S."/>
            <person name="Arai W."/>
            <person name="Tsubouchi T."/>
            <person name="Morono Y."/>
            <person name="Uchiyama I."/>
            <person name="Ito T."/>
            <person name="Fujiyama A."/>
            <person name="Inagaki F."/>
            <person name="Takami H."/>
        </authorList>
    </citation>
    <scope>NUCLEOTIDE SEQUENCE</scope>
    <source>
        <strain evidence="7">Expedition CK06-06</strain>
    </source>
</reference>
<keyword evidence="3" id="KW-0378">Hydrolase</keyword>
<dbReference type="Gene3D" id="3.40.140.10">
    <property type="entry name" value="Cytidine Deaminase, domain 2"/>
    <property type="match status" value="1"/>
</dbReference>
<evidence type="ECO:0000256" key="5">
    <source>
        <dbReference type="ARBA" id="ARBA00023049"/>
    </source>
</evidence>
<keyword evidence="1" id="KW-0645">Protease</keyword>